<keyword evidence="1" id="KW-1133">Transmembrane helix</keyword>
<evidence type="ECO:0000256" key="1">
    <source>
        <dbReference type="SAM" id="Phobius"/>
    </source>
</evidence>
<dbReference type="AlphaFoldDB" id="A0A979E235"/>
<sequence length="160" mass="18216">MSARPRTLRSSALYLNSTNGDGESRDVVYECKVYNISMLSLSVCVLTVTAVVCCVSYLSRWRHRKRAREYESAVDCNLEEEQGNLKVMQRSQSLRKALPGFQPAKSFRKDDSSIYYIYTNPLPVGRHDEDDDVEATHTTLTVNDPKSSIILDPPIFYLQL</sequence>
<keyword evidence="2" id="KW-1185">Reference proteome</keyword>
<keyword evidence="1" id="KW-0812">Transmembrane</keyword>
<proteinExistence type="predicted"/>
<name>A0A979E235_ICTPU</name>
<dbReference type="OrthoDB" id="8943878at2759"/>
<keyword evidence="1" id="KW-0472">Membrane</keyword>
<evidence type="ECO:0000313" key="2">
    <source>
        <dbReference type="Proteomes" id="UP000221080"/>
    </source>
</evidence>
<gene>
    <name evidence="3" type="primary">si:dkey-246e1.3</name>
</gene>
<evidence type="ECO:0000313" key="3">
    <source>
        <dbReference type="RefSeq" id="XP_047007428.2"/>
    </source>
</evidence>
<dbReference type="Proteomes" id="UP000221080">
    <property type="component" value="Chromosome 27"/>
</dbReference>
<dbReference type="RefSeq" id="XP_047007428.2">
    <property type="nucleotide sequence ID" value="XM_047151472.2"/>
</dbReference>
<accession>A0A979E235</accession>
<dbReference type="KEGG" id="ipu:124626404"/>
<dbReference type="GeneID" id="124626404"/>
<reference evidence="2" key="1">
    <citation type="journal article" date="2016" name="Nat. Commun.">
        <title>The channel catfish genome sequence provides insights into the evolution of scale formation in teleosts.</title>
        <authorList>
            <person name="Liu Z."/>
            <person name="Liu S."/>
            <person name="Yao J."/>
            <person name="Bao L."/>
            <person name="Zhang J."/>
            <person name="Li Y."/>
            <person name="Jiang C."/>
            <person name="Sun L."/>
            <person name="Wang R."/>
            <person name="Zhang Y."/>
            <person name="Zhou T."/>
            <person name="Zeng Q."/>
            <person name="Fu Q."/>
            <person name="Gao S."/>
            <person name="Li N."/>
            <person name="Koren S."/>
            <person name="Jiang Y."/>
            <person name="Zimin A."/>
            <person name="Xu P."/>
            <person name="Phillippy A.M."/>
            <person name="Geng X."/>
            <person name="Song L."/>
            <person name="Sun F."/>
            <person name="Li C."/>
            <person name="Wang X."/>
            <person name="Chen A."/>
            <person name="Jin Y."/>
            <person name="Yuan Z."/>
            <person name="Yang Y."/>
            <person name="Tan S."/>
            <person name="Peatman E."/>
            <person name="Lu J."/>
            <person name="Qin Z."/>
            <person name="Dunham R."/>
            <person name="Li Z."/>
            <person name="Sonstegard T."/>
            <person name="Feng J."/>
            <person name="Danzmann R.G."/>
            <person name="Schroeder S."/>
            <person name="Scheffler B."/>
            <person name="Duke M.V."/>
            <person name="Ballard L."/>
            <person name="Kucuktas H."/>
            <person name="Kaltenboeck L."/>
            <person name="Liu H."/>
            <person name="Armbruster J."/>
            <person name="Xie Y."/>
            <person name="Kirby M.L."/>
            <person name="Tian Y."/>
            <person name="Flanagan M.E."/>
            <person name="Mu W."/>
            <person name="Waldbieser G.C."/>
        </authorList>
    </citation>
    <scope>NUCLEOTIDE SEQUENCE [LARGE SCALE GENOMIC DNA]</scope>
    <source>
        <strain evidence="2">SDA103</strain>
    </source>
</reference>
<reference evidence="3" key="2">
    <citation type="submission" date="2025-08" db="UniProtKB">
        <authorList>
            <consortium name="RefSeq"/>
        </authorList>
    </citation>
    <scope>IDENTIFICATION</scope>
    <source>
        <tissue evidence="3">Blood</tissue>
    </source>
</reference>
<organism evidence="2 3">
    <name type="scientific">Ictalurus punctatus</name>
    <name type="common">Channel catfish</name>
    <name type="synonym">Silurus punctatus</name>
    <dbReference type="NCBI Taxonomy" id="7998"/>
    <lineage>
        <taxon>Eukaryota</taxon>
        <taxon>Metazoa</taxon>
        <taxon>Chordata</taxon>
        <taxon>Craniata</taxon>
        <taxon>Vertebrata</taxon>
        <taxon>Euteleostomi</taxon>
        <taxon>Actinopterygii</taxon>
        <taxon>Neopterygii</taxon>
        <taxon>Teleostei</taxon>
        <taxon>Ostariophysi</taxon>
        <taxon>Siluriformes</taxon>
        <taxon>Ictaluridae</taxon>
        <taxon>Ictalurus</taxon>
    </lineage>
</organism>
<protein>
    <submittedName>
        <fullName evidence="3">Uncharacterized protein si:dkey-246e1.3</fullName>
    </submittedName>
</protein>
<feature type="transmembrane region" description="Helical" evidence="1">
    <location>
        <begin position="36"/>
        <end position="58"/>
    </location>
</feature>